<keyword evidence="1" id="KW-0808">Transferase</keyword>
<dbReference type="Gene3D" id="1.10.510.10">
    <property type="entry name" value="Transferase(Phosphotransferase) domain 1"/>
    <property type="match status" value="1"/>
</dbReference>
<gene>
    <name evidence="6" type="ORF">CAP_5121</name>
</gene>
<keyword evidence="3 6" id="KW-0418">Kinase</keyword>
<dbReference type="STRING" id="1192034.CAP_5121"/>
<feature type="domain" description="Protein kinase" evidence="5">
    <location>
        <begin position="1"/>
        <end position="257"/>
    </location>
</feature>
<sequence>MYAAERLDGGGAVALKLMHPELSASPEAVARFEREVAATRRVRHPGVVEVYEQGRLADGRPWFTMERLEGVSLKEHLERRGRLPLREVLEILGPLCGALSAAHALSIVHRDVKPSNVFLVRAGGPAAEADAAAHRVVLLDFGVAKLLDLEGAGLTSSRHVIGSLSCMAPEQILGKAVDARTDVYALGVLVYQMLVGEMPFSGRTALALQQMHLYTAPRSPSLVAPLDPALNTPILRALAKEAAARQPSAGAFFAELVAAGVSRVGAQRRALAVLVEVHADEGALDEPDDGLLDDLEAVLPASAGALGRVGLRPSLETGTSVLLSAARPDDAALDVQLRAGVVEALAALWGRLAARPGRDARVHVRICLHAGVAEISAEGEMTGGDLMKLSSWVPEPGTEGVLASDAAVEGLRAGAAGAAGAVGEVEEVGEVGAVQGVRWLLLAPGQR</sequence>
<dbReference type="PANTHER" id="PTHR43289:SF6">
    <property type="entry name" value="SERINE_THREONINE-PROTEIN KINASE NEKL-3"/>
    <property type="match status" value="1"/>
</dbReference>
<dbReference type="InterPro" id="IPR000719">
    <property type="entry name" value="Prot_kinase_dom"/>
</dbReference>
<evidence type="ECO:0000256" key="4">
    <source>
        <dbReference type="ARBA" id="ARBA00022840"/>
    </source>
</evidence>
<protein>
    <submittedName>
        <fullName evidence="6">Serine/threonine protein kinase</fullName>
    </submittedName>
</protein>
<dbReference type="InterPro" id="IPR011009">
    <property type="entry name" value="Kinase-like_dom_sf"/>
</dbReference>
<dbReference type="GO" id="GO:0004674">
    <property type="term" value="F:protein serine/threonine kinase activity"/>
    <property type="evidence" value="ECO:0007669"/>
    <property type="project" value="UniProtKB-KW"/>
</dbReference>
<dbReference type="AlphaFoldDB" id="A0A017T4B6"/>
<evidence type="ECO:0000256" key="3">
    <source>
        <dbReference type="ARBA" id="ARBA00022777"/>
    </source>
</evidence>
<evidence type="ECO:0000313" key="7">
    <source>
        <dbReference type="Proteomes" id="UP000019678"/>
    </source>
</evidence>
<organism evidence="6 7">
    <name type="scientific">Chondromyces apiculatus DSM 436</name>
    <dbReference type="NCBI Taxonomy" id="1192034"/>
    <lineage>
        <taxon>Bacteria</taxon>
        <taxon>Pseudomonadati</taxon>
        <taxon>Myxococcota</taxon>
        <taxon>Polyangia</taxon>
        <taxon>Polyangiales</taxon>
        <taxon>Polyangiaceae</taxon>
        <taxon>Chondromyces</taxon>
    </lineage>
</organism>
<dbReference type="PANTHER" id="PTHR43289">
    <property type="entry name" value="MITOGEN-ACTIVATED PROTEIN KINASE KINASE KINASE 20-RELATED"/>
    <property type="match status" value="1"/>
</dbReference>
<keyword evidence="2" id="KW-0547">Nucleotide-binding</keyword>
<accession>A0A017T4B6</accession>
<evidence type="ECO:0000256" key="2">
    <source>
        <dbReference type="ARBA" id="ARBA00022741"/>
    </source>
</evidence>
<proteinExistence type="predicted"/>
<dbReference type="SMART" id="SM00220">
    <property type="entry name" value="S_TKc"/>
    <property type="match status" value="1"/>
</dbReference>
<keyword evidence="6" id="KW-0723">Serine/threonine-protein kinase</keyword>
<dbReference type="SUPFAM" id="SSF56112">
    <property type="entry name" value="Protein kinase-like (PK-like)"/>
    <property type="match status" value="1"/>
</dbReference>
<name>A0A017T4B6_9BACT</name>
<dbReference type="eggNOG" id="COG0515">
    <property type="taxonomic scope" value="Bacteria"/>
</dbReference>
<dbReference type="PROSITE" id="PS00108">
    <property type="entry name" value="PROTEIN_KINASE_ST"/>
    <property type="match status" value="1"/>
</dbReference>
<evidence type="ECO:0000259" key="5">
    <source>
        <dbReference type="PROSITE" id="PS50011"/>
    </source>
</evidence>
<dbReference type="GO" id="GO:0005524">
    <property type="term" value="F:ATP binding"/>
    <property type="evidence" value="ECO:0007669"/>
    <property type="project" value="UniProtKB-KW"/>
</dbReference>
<keyword evidence="7" id="KW-1185">Reference proteome</keyword>
<keyword evidence="4" id="KW-0067">ATP-binding</keyword>
<dbReference type="CDD" id="cd14014">
    <property type="entry name" value="STKc_PknB_like"/>
    <property type="match status" value="1"/>
</dbReference>
<dbReference type="InterPro" id="IPR008271">
    <property type="entry name" value="Ser/Thr_kinase_AS"/>
</dbReference>
<dbReference type="Pfam" id="PF00069">
    <property type="entry name" value="Pkinase"/>
    <property type="match status" value="1"/>
</dbReference>
<evidence type="ECO:0000313" key="6">
    <source>
        <dbReference type="EMBL" id="EYF03857.1"/>
    </source>
</evidence>
<reference evidence="6 7" key="1">
    <citation type="submission" date="2013-05" db="EMBL/GenBank/DDBJ databases">
        <title>Genome assembly of Chondromyces apiculatus DSM 436.</title>
        <authorList>
            <person name="Sharma G."/>
            <person name="Khatri I."/>
            <person name="Kaur C."/>
            <person name="Mayilraj S."/>
            <person name="Subramanian S."/>
        </authorList>
    </citation>
    <scope>NUCLEOTIDE SEQUENCE [LARGE SCALE GENOMIC DNA]</scope>
    <source>
        <strain evidence="6 7">DSM 436</strain>
    </source>
</reference>
<dbReference type="EMBL" id="ASRX01000041">
    <property type="protein sequence ID" value="EYF03857.1"/>
    <property type="molecule type" value="Genomic_DNA"/>
</dbReference>
<evidence type="ECO:0000256" key="1">
    <source>
        <dbReference type="ARBA" id="ARBA00022679"/>
    </source>
</evidence>
<comment type="caution">
    <text evidence="6">The sequence shown here is derived from an EMBL/GenBank/DDBJ whole genome shotgun (WGS) entry which is preliminary data.</text>
</comment>
<dbReference type="Proteomes" id="UP000019678">
    <property type="component" value="Unassembled WGS sequence"/>
</dbReference>
<dbReference type="PROSITE" id="PS50011">
    <property type="entry name" value="PROTEIN_KINASE_DOM"/>
    <property type="match status" value="1"/>
</dbReference>
<dbReference type="Gene3D" id="3.30.200.20">
    <property type="entry name" value="Phosphorylase Kinase, domain 1"/>
    <property type="match status" value="1"/>
</dbReference>